<sequence length="133" mass="14652">MLRPPGRERVAPSGDRWVAWASGLPGLGQFRQGRRAAGWFFSGWAGGVVALGVIIAWQKMPSAFWALWGLASFLLYQASVLDVARHARMREARRRRELCALLFPGRPPRPRGAGEVDPGRGEPEPLLAARPRG</sequence>
<evidence type="ECO:0000256" key="1">
    <source>
        <dbReference type="SAM" id="MobiDB-lite"/>
    </source>
</evidence>
<reference evidence="4" key="1">
    <citation type="submission" date="2023-12" db="EMBL/GenBank/DDBJ databases">
        <title>Novel isolates from deep terrestrial aquifers shed light on the physiology and ecology of the class Limnochordia.</title>
        <authorList>
            <person name="Karnachuk O.V."/>
            <person name="Lukina A.P."/>
            <person name="Avakyan M.R."/>
            <person name="Kadnikov V."/>
            <person name="Begmatov S."/>
            <person name="Beletsky A.V."/>
            <person name="Mardanov A.V."/>
            <person name="Ravin N.V."/>
        </authorList>
    </citation>
    <scope>NUCLEOTIDE SEQUENCE [LARGE SCALE GENOMIC DNA]</scope>
    <source>
        <strain evidence="4">LN</strain>
    </source>
</reference>
<keyword evidence="2" id="KW-0812">Transmembrane</keyword>
<protein>
    <submittedName>
        <fullName evidence="3">Uncharacterized protein</fullName>
    </submittedName>
</protein>
<gene>
    <name evidence="3" type="ORF">VLY81_06120</name>
</gene>
<proteinExistence type="predicted"/>
<keyword evidence="2" id="KW-1133">Transmembrane helix</keyword>
<evidence type="ECO:0000256" key="2">
    <source>
        <dbReference type="SAM" id="Phobius"/>
    </source>
</evidence>
<accession>A0ABZ1BSW8</accession>
<evidence type="ECO:0000313" key="3">
    <source>
        <dbReference type="EMBL" id="WRP15726.1"/>
    </source>
</evidence>
<keyword evidence="4" id="KW-1185">Reference proteome</keyword>
<dbReference type="EMBL" id="CP141614">
    <property type="protein sequence ID" value="WRP15726.1"/>
    <property type="molecule type" value="Genomic_DNA"/>
</dbReference>
<feature type="region of interest" description="Disordered" evidence="1">
    <location>
        <begin position="105"/>
        <end position="133"/>
    </location>
</feature>
<feature type="compositionally biased region" description="Basic and acidic residues" evidence="1">
    <location>
        <begin position="112"/>
        <end position="123"/>
    </location>
</feature>
<keyword evidence="2" id="KW-0472">Membrane</keyword>
<name>A0ABZ1BSW8_9FIRM</name>
<evidence type="ECO:0000313" key="4">
    <source>
        <dbReference type="Proteomes" id="UP001333102"/>
    </source>
</evidence>
<dbReference type="Proteomes" id="UP001333102">
    <property type="component" value="Chromosome"/>
</dbReference>
<feature type="transmembrane region" description="Helical" evidence="2">
    <location>
        <begin position="63"/>
        <end position="84"/>
    </location>
</feature>
<feature type="transmembrane region" description="Helical" evidence="2">
    <location>
        <begin position="36"/>
        <end position="57"/>
    </location>
</feature>
<dbReference type="RefSeq" id="WP_324670133.1">
    <property type="nucleotide sequence ID" value="NZ_CP141614.1"/>
</dbReference>
<organism evidence="3 4">
    <name type="scientific">Geochorda subterranea</name>
    <dbReference type="NCBI Taxonomy" id="3109564"/>
    <lineage>
        <taxon>Bacteria</taxon>
        <taxon>Bacillati</taxon>
        <taxon>Bacillota</taxon>
        <taxon>Limnochordia</taxon>
        <taxon>Limnochordales</taxon>
        <taxon>Geochordaceae</taxon>
        <taxon>Geochorda</taxon>
    </lineage>
</organism>